<dbReference type="STRING" id="1073325.SAMN05444483_104205"/>
<dbReference type="EMBL" id="FQVT01000004">
    <property type="protein sequence ID" value="SHG04287.1"/>
    <property type="molecule type" value="Genomic_DNA"/>
</dbReference>
<reference evidence="3" key="1">
    <citation type="submission" date="2016-11" db="EMBL/GenBank/DDBJ databases">
        <authorList>
            <person name="Varghese N."/>
            <person name="Submissions S."/>
        </authorList>
    </citation>
    <scope>NUCLEOTIDE SEQUENCE [LARGE SCALE GENOMIC DNA]</scope>
    <source>
        <strain evidence="3">DSM 24579</strain>
    </source>
</reference>
<organism evidence="2 3">
    <name type="scientific">Salegentibacter echinorum</name>
    <dbReference type="NCBI Taxonomy" id="1073325"/>
    <lineage>
        <taxon>Bacteria</taxon>
        <taxon>Pseudomonadati</taxon>
        <taxon>Bacteroidota</taxon>
        <taxon>Flavobacteriia</taxon>
        <taxon>Flavobacteriales</taxon>
        <taxon>Flavobacteriaceae</taxon>
        <taxon>Salegentibacter</taxon>
    </lineage>
</organism>
<gene>
    <name evidence="2" type="ORF">SAMN05444483_104205</name>
</gene>
<evidence type="ECO:0000313" key="3">
    <source>
        <dbReference type="Proteomes" id="UP000183945"/>
    </source>
</evidence>
<dbReference type="RefSeq" id="WP_072878783.1">
    <property type="nucleotide sequence ID" value="NZ_FQVT01000004.1"/>
</dbReference>
<feature type="transmembrane region" description="Helical" evidence="1">
    <location>
        <begin position="68"/>
        <end position="89"/>
    </location>
</feature>
<name>A0A1M5GKQ6_SALEC</name>
<sequence>MRNSIKYSLIFSFALYLVVNTFILLREQYYKHQLEAYDLNKSGFFEENERTKNQQIALKKVSNDSAQTLAPITTIPLITIPGLIVWGILRLRRRKRSPKYLKS</sequence>
<evidence type="ECO:0000313" key="2">
    <source>
        <dbReference type="EMBL" id="SHG04287.1"/>
    </source>
</evidence>
<keyword evidence="1" id="KW-0472">Membrane</keyword>
<dbReference type="Proteomes" id="UP000183945">
    <property type="component" value="Unassembled WGS sequence"/>
</dbReference>
<evidence type="ECO:0000256" key="1">
    <source>
        <dbReference type="SAM" id="Phobius"/>
    </source>
</evidence>
<keyword evidence="3" id="KW-1185">Reference proteome</keyword>
<protein>
    <submittedName>
        <fullName evidence="2">Uncharacterized protein</fullName>
    </submittedName>
</protein>
<dbReference type="OrthoDB" id="1454053at2"/>
<proteinExistence type="predicted"/>
<dbReference type="AlphaFoldDB" id="A0A1M5GKQ6"/>
<accession>A0A1M5GKQ6</accession>
<keyword evidence="1" id="KW-1133">Transmembrane helix</keyword>
<keyword evidence="1" id="KW-0812">Transmembrane</keyword>
<feature type="transmembrane region" description="Helical" evidence="1">
    <location>
        <begin position="7"/>
        <end position="25"/>
    </location>
</feature>